<organism evidence="6 7">
    <name type="scientific">Ruixingdingia sedimenti</name>
    <dbReference type="NCBI Taxonomy" id="3073604"/>
    <lineage>
        <taxon>Bacteria</taxon>
        <taxon>Pseudomonadati</taxon>
        <taxon>Pseudomonadota</taxon>
        <taxon>Alphaproteobacteria</taxon>
        <taxon>Rhodobacterales</taxon>
        <taxon>Paracoccaceae</taxon>
        <taxon>Ruixingdingia</taxon>
    </lineage>
</organism>
<dbReference type="InterPro" id="IPR010982">
    <property type="entry name" value="Lambda_DNA-bd_dom_sf"/>
</dbReference>
<dbReference type="Proteomes" id="UP001247754">
    <property type="component" value="Unassembled WGS sequence"/>
</dbReference>
<proteinExistence type="inferred from homology"/>
<evidence type="ECO:0000313" key="7">
    <source>
        <dbReference type="Proteomes" id="UP001247754"/>
    </source>
</evidence>
<name>A0ABU1FF01_9RHOB</name>
<comment type="similarity">
    <text evidence="1">Belongs to the ner transcriptional regulatory family.</text>
</comment>
<keyword evidence="7" id="KW-1185">Reference proteome</keyword>
<dbReference type="Pfam" id="PF13693">
    <property type="entry name" value="HTH_35"/>
    <property type="match status" value="1"/>
</dbReference>
<evidence type="ECO:0000256" key="3">
    <source>
        <dbReference type="ARBA" id="ARBA00023125"/>
    </source>
</evidence>
<protein>
    <submittedName>
        <fullName evidence="6">Helix-turn-helix domain-containing protein</fullName>
    </submittedName>
</protein>
<accession>A0ABU1FF01</accession>
<feature type="domain" description="Ner winged helix-turn-helix DNA-binding" evidence="5">
    <location>
        <begin position="9"/>
        <end position="78"/>
    </location>
</feature>
<comment type="caution">
    <text evidence="6">The sequence shown here is derived from an EMBL/GenBank/DDBJ whole genome shotgun (WGS) entry which is preliminary data.</text>
</comment>
<keyword evidence="4" id="KW-0804">Transcription</keyword>
<dbReference type="RefSeq" id="WP_310459579.1">
    <property type="nucleotide sequence ID" value="NZ_JAVKPH010000087.1"/>
</dbReference>
<reference evidence="6 7" key="1">
    <citation type="submission" date="2023-09" db="EMBL/GenBank/DDBJ databases">
        <title>Xinfangfangia sedmenti sp. nov., isolated the sedment.</title>
        <authorList>
            <person name="Xu L."/>
        </authorList>
    </citation>
    <scope>NUCLEOTIDE SEQUENCE [LARGE SCALE GENOMIC DNA]</scope>
    <source>
        <strain evidence="6 7">LG-4</strain>
    </source>
</reference>
<evidence type="ECO:0000256" key="4">
    <source>
        <dbReference type="ARBA" id="ARBA00023163"/>
    </source>
</evidence>
<evidence type="ECO:0000313" key="6">
    <source>
        <dbReference type="EMBL" id="MDR5655489.1"/>
    </source>
</evidence>
<dbReference type="EMBL" id="JAVKPH010000087">
    <property type="protein sequence ID" value="MDR5655489.1"/>
    <property type="molecule type" value="Genomic_DNA"/>
</dbReference>
<dbReference type="Gene3D" id="1.10.260.40">
    <property type="entry name" value="lambda repressor-like DNA-binding domains"/>
    <property type="match status" value="1"/>
</dbReference>
<evidence type="ECO:0000259" key="5">
    <source>
        <dbReference type="Pfam" id="PF13693"/>
    </source>
</evidence>
<gene>
    <name evidence="6" type="ORF">RGD00_23065</name>
</gene>
<sequence length="100" mass="11168">MTKKQPVMDWQAIKAEIHRRGMTLTELSRRAGLHPSVCRKVPTVTHYSAQSAIAEFIDQKPQDLWPDRYPRKRASILDTAKYPPVASQKAALAADGKVAA</sequence>
<keyword evidence="3" id="KW-0238">DNA-binding</keyword>
<dbReference type="InterPro" id="IPR038722">
    <property type="entry name" value="Ner_HTH_dom"/>
</dbReference>
<dbReference type="SUPFAM" id="SSF47413">
    <property type="entry name" value="lambda repressor-like DNA-binding domains"/>
    <property type="match status" value="1"/>
</dbReference>
<keyword evidence="2" id="KW-0805">Transcription regulation</keyword>
<evidence type="ECO:0000256" key="1">
    <source>
        <dbReference type="ARBA" id="ARBA00006157"/>
    </source>
</evidence>
<evidence type="ECO:0000256" key="2">
    <source>
        <dbReference type="ARBA" id="ARBA00023015"/>
    </source>
</evidence>